<dbReference type="AlphaFoldDB" id="A0A6I2UJF9"/>
<gene>
    <name evidence="2" type="ORF">FYJ84_09160</name>
</gene>
<dbReference type="RefSeq" id="WP_154407315.1">
    <property type="nucleotide sequence ID" value="NZ_VUNR01000017.1"/>
</dbReference>
<dbReference type="Pfam" id="PF14393">
    <property type="entry name" value="DUF4422"/>
    <property type="match status" value="1"/>
</dbReference>
<dbReference type="InterPro" id="IPR025536">
    <property type="entry name" value="DUF4422"/>
</dbReference>
<name>A0A6I2UJF9_9FIRM</name>
<reference evidence="2 3" key="1">
    <citation type="submission" date="2019-08" db="EMBL/GenBank/DDBJ databases">
        <title>In-depth cultivation of the pig gut microbiome towards novel bacterial diversity and tailored functional studies.</title>
        <authorList>
            <person name="Wylensek D."/>
            <person name="Hitch T.C.A."/>
            <person name="Clavel T."/>
        </authorList>
    </citation>
    <scope>NUCLEOTIDE SEQUENCE [LARGE SCALE GENOMIC DNA]</scope>
    <source>
        <strain evidence="2 3">WCA-693-APC-5D-A</strain>
    </source>
</reference>
<dbReference type="GeneID" id="96779086"/>
<evidence type="ECO:0000259" key="1">
    <source>
        <dbReference type="Pfam" id="PF14393"/>
    </source>
</evidence>
<feature type="domain" description="DUF4422" evidence="1">
    <location>
        <begin position="20"/>
        <end position="252"/>
    </location>
</feature>
<evidence type="ECO:0000313" key="3">
    <source>
        <dbReference type="Proteomes" id="UP000433181"/>
    </source>
</evidence>
<dbReference type="Proteomes" id="UP000433181">
    <property type="component" value="Unassembled WGS sequence"/>
</dbReference>
<keyword evidence="3" id="KW-1185">Reference proteome</keyword>
<evidence type="ECO:0000313" key="2">
    <source>
        <dbReference type="EMBL" id="MSU09152.1"/>
    </source>
</evidence>
<comment type="caution">
    <text evidence="2">The sequence shown here is derived from an EMBL/GenBank/DDBJ whole genome shotgun (WGS) entry which is preliminary data.</text>
</comment>
<organism evidence="2 3">
    <name type="scientific">Anaerovibrio slackiae</name>
    <dbReference type="NCBI Taxonomy" id="2652309"/>
    <lineage>
        <taxon>Bacteria</taxon>
        <taxon>Bacillati</taxon>
        <taxon>Bacillota</taxon>
        <taxon>Negativicutes</taxon>
        <taxon>Selenomonadales</taxon>
        <taxon>Selenomonadaceae</taxon>
        <taxon>Anaerovibrio</taxon>
    </lineage>
</organism>
<accession>A0A6I2UJF9</accession>
<sequence length="325" mass="38662">MPNIKIFVSNRIDINSVQVINPIYMPIACGAVFSEIELAMQGDNTGENISELRNMLGEFTVQYWAWKNMDLDYYGLCHYRRYLVFSNKYFRKAKYQQMCQEAFLETGTMQKYGLDNEKYIRDLISEYDIVVNEAVDVNHLWTPQGIKETVYEHWAAHDGIFINKQILPVLLETIKSKFPQYYADACEYMNGNMHRGYNCYVMKRELFYKLNQFQFTVLFTLKKMLENSNLLEDMERTLGYCGEIMYGIYIYHLKKTGKYKIKELQLVYFEHTVLPDNKSSYWLRKALFRLKEYTEGICYVLFPKGSARRTFAKNIYSRVISNKKR</sequence>
<dbReference type="EMBL" id="VUNR01000017">
    <property type="protein sequence ID" value="MSU09152.1"/>
    <property type="molecule type" value="Genomic_DNA"/>
</dbReference>
<proteinExistence type="predicted"/>
<protein>
    <submittedName>
        <fullName evidence="2">DUF4422 domain-containing protein</fullName>
    </submittedName>
</protein>